<gene>
    <name evidence="1" type="primary">Acey_s0273.g986</name>
    <name evidence="1" type="ORF">Y032_0273g986</name>
</gene>
<evidence type="ECO:0000313" key="1">
    <source>
        <dbReference type="EMBL" id="EYB86788.1"/>
    </source>
</evidence>
<name>A0A016S816_9BILA</name>
<evidence type="ECO:0000313" key="2">
    <source>
        <dbReference type="Proteomes" id="UP000024635"/>
    </source>
</evidence>
<protein>
    <submittedName>
        <fullName evidence="1">Uncharacterized protein</fullName>
    </submittedName>
</protein>
<proteinExistence type="predicted"/>
<dbReference type="EMBL" id="JARK01001609">
    <property type="protein sequence ID" value="EYB86788.1"/>
    <property type="molecule type" value="Genomic_DNA"/>
</dbReference>
<sequence length="68" mass="7629">MLLITPNSQFLIAVTKSFMALAEVNAQPEKIFPMRLCEWCAWSLLPWISSALMASKFLMGPELQKQAG</sequence>
<dbReference type="Proteomes" id="UP000024635">
    <property type="component" value="Unassembled WGS sequence"/>
</dbReference>
<reference evidence="2" key="1">
    <citation type="journal article" date="2015" name="Nat. Genet.">
        <title>The genome and transcriptome of the zoonotic hookworm Ancylostoma ceylanicum identify infection-specific gene families.</title>
        <authorList>
            <person name="Schwarz E.M."/>
            <person name="Hu Y."/>
            <person name="Antoshechkin I."/>
            <person name="Miller M.M."/>
            <person name="Sternberg P.W."/>
            <person name="Aroian R.V."/>
        </authorList>
    </citation>
    <scope>NUCLEOTIDE SEQUENCE</scope>
    <source>
        <strain evidence="2">HY135</strain>
    </source>
</reference>
<organism evidence="1 2">
    <name type="scientific">Ancylostoma ceylanicum</name>
    <dbReference type="NCBI Taxonomy" id="53326"/>
    <lineage>
        <taxon>Eukaryota</taxon>
        <taxon>Metazoa</taxon>
        <taxon>Ecdysozoa</taxon>
        <taxon>Nematoda</taxon>
        <taxon>Chromadorea</taxon>
        <taxon>Rhabditida</taxon>
        <taxon>Rhabditina</taxon>
        <taxon>Rhabditomorpha</taxon>
        <taxon>Strongyloidea</taxon>
        <taxon>Ancylostomatidae</taxon>
        <taxon>Ancylostomatinae</taxon>
        <taxon>Ancylostoma</taxon>
    </lineage>
</organism>
<keyword evidence="2" id="KW-1185">Reference proteome</keyword>
<accession>A0A016S816</accession>
<dbReference type="AlphaFoldDB" id="A0A016S816"/>
<comment type="caution">
    <text evidence="1">The sequence shown here is derived from an EMBL/GenBank/DDBJ whole genome shotgun (WGS) entry which is preliminary data.</text>
</comment>